<keyword evidence="3" id="KW-1185">Reference proteome</keyword>
<name>A0AAV4UPP1_CAEEX</name>
<sequence>MRTRRLSYQSKKQQQNQMSGQQYQCNLKLRRRKGLQPLMPIEITNVQHQNVNTFHRKCLLKQGNRGISAFRIKIRDSTNSTIGHNIRAAHSIDSVDNILSGSSIKSVHLKKISNLRWIMNL</sequence>
<comment type="caution">
    <text evidence="2">The sequence shown here is derived from an EMBL/GenBank/DDBJ whole genome shotgun (WGS) entry which is preliminary data.</text>
</comment>
<protein>
    <submittedName>
        <fullName evidence="2">ANK_REP_REGION domain-containing protein</fullName>
    </submittedName>
</protein>
<feature type="region of interest" description="Disordered" evidence="1">
    <location>
        <begin position="1"/>
        <end position="21"/>
    </location>
</feature>
<gene>
    <name evidence="2" type="primary">AVEN_67271_1</name>
    <name evidence="2" type="ORF">CEXT_351161</name>
</gene>
<feature type="compositionally biased region" description="Low complexity" evidence="1">
    <location>
        <begin position="7"/>
        <end position="21"/>
    </location>
</feature>
<accession>A0AAV4UPP1</accession>
<evidence type="ECO:0000313" key="2">
    <source>
        <dbReference type="EMBL" id="GIY59758.1"/>
    </source>
</evidence>
<dbReference type="AlphaFoldDB" id="A0AAV4UPP1"/>
<evidence type="ECO:0000313" key="3">
    <source>
        <dbReference type="Proteomes" id="UP001054945"/>
    </source>
</evidence>
<dbReference type="EMBL" id="BPLR01013242">
    <property type="protein sequence ID" value="GIY59758.1"/>
    <property type="molecule type" value="Genomic_DNA"/>
</dbReference>
<reference evidence="2 3" key="1">
    <citation type="submission" date="2021-06" db="EMBL/GenBank/DDBJ databases">
        <title>Caerostris extrusa draft genome.</title>
        <authorList>
            <person name="Kono N."/>
            <person name="Arakawa K."/>
        </authorList>
    </citation>
    <scope>NUCLEOTIDE SEQUENCE [LARGE SCALE GENOMIC DNA]</scope>
</reference>
<proteinExistence type="predicted"/>
<dbReference type="Proteomes" id="UP001054945">
    <property type="component" value="Unassembled WGS sequence"/>
</dbReference>
<organism evidence="2 3">
    <name type="scientific">Caerostris extrusa</name>
    <name type="common">Bark spider</name>
    <name type="synonym">Caerostris bankana</name>
    <dbReference type="NCBI Taxonomy" id="172846"/>
    <lineage>
        <taxon>Eukaryota</taxon>
        <taxon>Metazoa</taxon>
        <taxon>Ecdysozoa</taxon>
        <taxon>Arthropoda</taxon>
        <taxon>Chelicerata</taxon>
        <taxon>Arachnida</taxon>
        <taxon>Araneae</taxon>
        <taxon>Araneomorphae</taxon>
        <taxon>Entelegynae</taxon>
        <taxon>Araneoidea</taxon>
        <taxon>Araneidae</taxon>
        <taxon>Caerostris</taxon>
    </lineage>
</organism>
<evidence type="ECO:0000256" key="1">
    <source>
        <dbReference type="SAM" id="MobiDB-lite"/>
    </source>
</evidence>